<evidence type="ECO:0000313" key="2">
    <source>
        <dbReference type="EMBL" id="QVY01271.1"/>
    </source>
</evidence>
<reference evidence="2" key="3">
    <citation type="submission" date="2021-05" db="EMBL/GenBank/DDBJ databases">
        <title>Whole genome PacBio Sequel sequence of Salmonella enterica subsp. enterica.</title>
        <authorList>
            <person name="Hoffmann M."/>
            <person name="Balkey M."/>
            <person name="Luo Y."/>
        </authorList>
    </citation>
    <scope>NUCLEOTIDE SEQUENCE</scope>
    <source>
        <plasmid evidence="2">pCFSAN012622</plasmid>
    </source>
</reference>
<dbReference type="AlphaFoldDB" id="A0A8E7NB97"/>
<protein>
    <submittedName>
        <fullName evidence="2">Uncharacterized protein</fullName>
    </submittedName>
</protein>
<dbReference type="EMBL" id="CP075038">
    <property type="protein sequence ID" value="QVY01271.1"/>
    <property type="molecule type" value="Genomic_DNA"/>
</dbReference>
<accession>A0A8E7NB97</accession>
<keyword evidence="2" id="KW-0614">Plasmid</keyword>
<reference evidence="2" key="1">
    <citation type="submission" date="2014-06" db="EMBL/GenBank/DDBJ databases">
        <authorList>
            <person name="Strain E.A."/>
            <person name="Allard M.W."/>
            <person name="Payne J.S."/>
            <person name="Evans P.S."/>
            <person name="Timme R."/>
        </authorList>
    </citation>
    <scope>NUCLEOTIDE SEQUENCE</scope>
    <source>
        <plasmid evidence="2">pCFSAN012622</plasmid>
    </source>
</reference>
<organism evidence="2">
    <name type="scientific">Salmonella enterica subsp. enterica serovar Give</name>
    <dbReference type="NCBI Taxonomy" id="46626"/>
    <lineage>
        <taxon>Bacteria</taxon>
        <taxon>Pseudomonadati</taxon>
        <taxon>Pseudomonadota</taxon>
        <taxon>Gammaproteobacteria</taxon>
        <taxon>Enterobacterales</taxon>
        <taxon>Enterobacteriaceae</taxon>
        <taxon>Salmonella</taxon>
    </lineage>
</organism>
<geneLocation type="plasmid" evidence="2">
    <name>pCFSAN012622</name>
</geneLocation>
<sequence>MISQATPVRTGSSSDYTKNILHGGYKKVLSSNNMPSRKAGGRTIKTPSEPASPVLKRARSAPILREVLTSTNGNSVSATKKNSVVVQREVCSSQKKKLSDILNDLDNYLEKCHPSGEHGSPVWDNSLSSSGLRDVRTTTETVYNILNDLDAYFEKYDKKFVVKNSSSEYHKNNPEPWIRTEHGIDFNPAAITGVV</sequence>
<feature type="region of interest" description="Disordered" evidence="1">
    <location>
        <begin position="27"/>
        <end position="56"/>
    </location>
</feature>
<dbReference type="RefSeq" id="WP_149027837.1">
    <property type="nucleotide sequence ID" value="NZ_CP075038.1"/>
</dbReference>
<proteinExistence type="predicted"/>
<gene>
    <name evidence="2" type="ORF">GJ28_22585</name>
</gene>
<evidence type="ECO:0000256" key="1">
    <source>
        <dbReference type="SAM" id="MobiDB-lite"/>
    </source>
</evidence>
<reference evidence="2" key="2">
    <citation type="journal article" date="2015" name="Genome Announc.">
        <title>Draft Genome Sequence of Salmonella enterica subsp. enterica Serovar Give, Isolated from an Imported Chili Powder Product.</title>
        <authorList>
            <person name="Wang H."/>
            <person name="Chen Y."/>
            <person name="Ayers S."/>
            <person name="Melka D."/>
            <person name="Laasri A."/>
            <person name="Payne J.S."/>
            <person name="Zheng J."/>
            <person name="Son I."/>
            <person name="Timme R."/>
            <person name="Kastanis G."/>
            <person name="Hammack T.S."/>
            <person name="Strain E."/>
            <person name="Allard M.W."/>
            <person name="Evans P.S."/>
            <person name="Brown E.W."/>
        </authorList>
    </citation>
    <scope>NUCLEOTIDE SEQUENCE</scope>
    <source>
        <plasmid evidence="2">pCFSAN012622</plasmid>
    </source>
</reference>
<name>A0A8E7NB97_SALET</name>